<evidence type="ECO:0000313" key="2">
    <source>
        <dbReference type="EMBL" id="KAJ1920694.1"/>
    </source>
</evidence>
<dbReference type="InterPro" id="IPR036770">
    <property type="entry name" value="Ankyrin_rpt-contain_sf"/>
</dbReference>
<dbReference type="PANTHER" id="PTHR24192">
    <property type="entry name" value="ANKYRIN REPEAT DOMAIN 40"/>
    <property type="match status" value="1"/>
</dbReference>
<comment type="caution">
    <text evidence="2">The sequence shown here is derived from an EMBL/GenBank/DDBJ whole genome shotgun (WGS) entry which is preliminary data.</text>
</comment>
<dbReference type="Proteomes" id="UP001150569">
    <property type="component" value="Unassembled WGS sequence"/>
</dbReference>
<dbReference type="SMART" id="SM00248">
    <property type="entry name" value="ANK"/>
    <property type="match status" value="2"/>
</dbReference>
<accession>A0A9W8DVR7</accession>
<name>A0A9W8DVR7_9FUNG</name>
<dbReference type="PROSITE" id="PS50088">
    <property type="entry name" value="ANK_REPEAT"/>
    <property type="match status" value="1"/>
</dbReference>
<keyword evidence="1" id="KW-0040">ANK repeat</keyword>
<protein>
    <submittedName>
        <fullName evidence="2">Uncharacterized protein</fullName>
    </submittedName>
</protein>
<evidence type="ECO:0000313" key="3">
    <source>
        <dbReference type="Proteomes" id="UP001150569"/>
    </source>
</evidence>
<dbReference type="OrthoDB" id="539213at2759"/>
<evidence type="ECO:0000256" key="1">
    <source>
        <dbReference type="PROSITE-ProRule" id="PRU00023"/>
    </source>
</evidence>
<proteinExistence type="predicted"/>
<dbReference type="InterPro" id="IPR002110">
    <property type="entry name" value="Ankyrin_rpt"/>
</dbReference>
<reference evidence="2" key="1">
    <citation type="submission" date="2022-07" db="EMBL/GenBank/DDBJ databases">
        <title>Phylogenomic reconstructions and comparative analyses of Kickxellomycotina fungi.</title>
        <authorList>
            <person name="Reynolds N.K."/>
            <person name="Stajich J.E."/>
            <person name="Barry K."/>
            <person name="Grigoriev I.V."/>
            <person name="Crous P."/>
            <person name="Smith M.E."/>
        </authorList>
    </citation>
    <scope>NUCLEOTIDE SEQUENCE</scope>
    <source>
        <strain evidence="2">RSA 861</strain>
    </source>
</reference>
<dbReference type="Pfam" id="PF12796">
    <property type="entry name" value="Ank_2"/>
    <property type="match status" value="1"/>
</dbReference>
<keyword evidence="3" id="KW-1185">Reference proteome</keyword>
<dbReference type="EMBL" id="JANBPT010000436">
    <property type="protein sequence ID" value="KAJ1920694.1"/>
    <property type="molecule type" value="Genomic_DNA"/>
</dbReference>
<dbReference type="InterPro" id="IPR039195">
    <property type="entry name" value="ANKRD40"/>
</dbReference>
<organism evidence="2 3">
    <name type="scientific">Tieghemiomyces parasiticus</name>
    <dbReference type="NCBI Taxonomy" id="78921"/>
    <lineage>
        <taxon>Eukaryota</taxon>
        <taxon>Fungi</taxon>
        <taxon>Fungi incertae sedis</taxon>
        <taxon>Zoopagomycota</taxon>
        <taxon>Kickxellomycotina</taxon>
        <taxon>Dimargaritomycetes</taxon>
        <taxon>Dimargaritales</taxon>
        <taxon>Dimargaritaceae</taxon>
        <taxon>Tieghemiomyces</taxon>
    </lineage>
</organism>
<sequence length="312" mass="34215">MDAERIRREVAEQEAQLHEYAAVGNWKAVGILLKAGINPNSANAMNHWTALHWASKRGHHTIVALLLSYGADPQLRTKKGETARDVAATDAVNHVLTAYKQRTTASEAGGTETGRWETSLKGMGLDSAIVSDDSSKATLSLKGATNDEGDTFLPAYLRHPDLSKQWELPDGYVPRQHADAEAPAAEVRPVPVEAISLPPIPLATTVVPQIPAQTPSSVSNEEREVLVYHETHSDDHLLGAVFISPRASLGELAARIREELEGVPQEFQLHRYNGQREIPISRKQLNAPVAQHFKSETNSLVLKPWDDMDIGF</sequence>
<dbReference type="AlphaFoldDB" id="A0A9W8DVR7"/>
<gene>
    <name evidence="2" type="ORF">IWQ60_006935</name>
</gene>
<dbReference type="PANTHER" id="PTHR24192:SF3">
    <property type="entry name" value="ANKYRIN REPEAT DOMAIN 40"/>
    <property type="match status" value="1"/>
</dbReference>
<dbReference type="PROSITE" id="PS50297">
    <property type="entry name" value="ANK_REP_REGION"/>
    <property type="match status" value="1"/>
</dbReference>
<dbReference type="SUPFAM" id="SSF48403">
    <property type="entry name" value="Ankyrin repeat"/>
    <property type="match status" value="1"/>
</dbReference>
<feature type="repeat" description="ANK" evidence="1">
    <location>
        <begin position="46"/>
        <end position="78"/>
    </location>
</feature>
<dbReference type="Gene3D" id="1.25.40.20">
    <property type="entry name" value="Ankyrin repeat-containing domain"/>
    <property type="match status" value="1"/>
</dbReference>